<reference evidence="1 2" key="1">
    <citation type="submission" date="2014-03" db="EMBL/GenBank/DDBJ databases">
        <title>The Genome Sequence of Plasmodium fragile nilgiri.</title>
        <authorList>
            <consortium name="The Broad Institute Genomics Platform"/>
            <consortium name="The Broad Institute Genome Sequencing Center for Infectious Disease"/>
            <person name="Neafsey D."/>
            <person name="Duraisingh M."/>
            <person name="Young S.K."/>
            <person name="Zeng Q."/>
            <person name="Gargeya S."/>
            <person name="Abouelleil A."/>
            <person name="Alvarado L."/>
            <person name="Chapman S.B."/>
            <person name="Gainer-Dewar J."/>
            <person name="Goldberg J."/>
            <person name="Griggs A."/>
            <person name="Gujja S."/>
            <person name="Hansen M."/>
            <person name="Howarth C."/>
            <person name="Imamovic A."/>
            <person name="Larimer J."/>
            <person name="Pearson M."/>
            <person name="Poon T.W."/>
            <person name="Priest M."/>
            <person name="Roberts A."/>
            <person name="Saif S."/>
            <person name="Shea T."/>
            <person name="Sykes S."/>
            <person name="Wortman J."/>
            <person name="Nusbaum C."/>
            <person name="Birren B."/>
        </authorList>
    </citation>
    <scope>NUCLEOTIDE SEQUENCE [LARGE SCALE GENOMIC DNA]</scope>
    <source>
        <strain evidence="2">nilgiri</strain>
    </source>
</reference>
<evidence type="ECO:0000313" key="1">
    <source>
        <dbReference type="EMBL" id="KJP89649.1"/>
    </source>
</evidence>
<keyword evidence="2" id="KW-1185">Reference proteome</keyword>
<sequence length="131" mass="15575">MKIICKRFDISNKIMMNLFSLKILMYSLSKSEIFIVDMCNSAFSCKNVKNNNILQVSFQDNTFFFNALVNIKFIKKLLRNHYHIMNNTKANIENIKVLVMLERKMKISILENKNEEIYHVHQIITYFTALK</sequence>
<dbReference type="AlphaFoldDB" id="A0A0D9QRH2"/>
<evidence type="ECO:0000313" key="2">
    <source>
        <dbReference type="Proteomes" id="UP000054561"/>
    </source>
</evidence>
<dbReference type="RefSeq" id="XP_012333678.1">
    <property type="nucleotide sequence ID" value="XM_012478255.1"/>
</dbReference>
<organism evidence="1 2">
    <name type="scientific">Plasmodium fragile</name>
    <dbReference type="NCBI Taxonomy" id="5857"/>
    <lineage>
        <taxon>Eukaryota</taxon>
        <taxon>Sar</taxon>
        <taxon>Alveolata</taxon>
        <taxon>Apicomplexa</taxon>
        <taxon>Aconoidasida</taxon>
        <taxon>Haemosporida</taxon>
        <taxon>Plasmodiidae</taxon>
        <taxon>Plasmodium</taxon>
        <taxon>Plasmodium (Plasmodium)</taxon>
    </lineage>
</organism>
<name>A0A0D9QRH2_PLAFR</name>
<protein>
    <submittedName>
        <fullName evidence="1">Uncharacterized protein</fullName>
    </submittedName>
</protein>
<dbReference type="Proteomes" id="UP000054561">
    <property type="component" value="Unassembled WGS sequence"/>
</dbReference>
<accession>A0A0D9QRH2</accession>
<gene>
    <name evidence="1" type="ORF">AK88_00607</name>
</gene>
<dbReference type="EMBL" id="KQ001649">
    <property type="protein sequence ID" value="KJP89649.1"/>
    <property type="molecule type" value="Genomic_DNA"/>
</dbReference>
<dbReference type="VEuPathDB" id="PlasmoDB:AK88_00607"/>
<proteinExistence type="predicted"/>
<dbReference type="GeneID" id="24265921"/>